<feature type="transmembrane region" description="Helical" evidence="5">
    <location>
        <begin position="438"/>
        <end position="461"/>
    </location>
</feature>
<keyword evidence="3 5" id="KW-1133">Transmembrane helix</keyword>
<accession>A0A9P4WTY1</accession>
<feature type="transmembrane region" description="Helical" evidence="5">
    <location>
        <begin position="86"/>
        <end position="106"/>
    </location>
</feature>
<name>A0A9P4WTY1_9PLEO</name>
<comment type="caution">
    <text evidence="6">The sequence shown here is derived from an EMBL/GenBank/DDBJ whole genome shotgun (WGS) entry which is preliminary data.</text>
</comment>
<feature type="transmembrane region" description="Helical" evidence="5">
    <location>
        <begin position="47"/>
        <end position="74"/>
    </location>
</feature>
<evidence type="ECO:0000256" key="2">
    <source>
        <dbReference type="ARBA" id="ARBA00022692"/>
    </source>
</evidence>
<evidence type="ECO:0000313" key="6">
    <source>
        <dbReference type="EMBL" id="KAF3041899.1"/>
    </source>
</evidence>
<dbReference type="OrthoDB" id="268400at2759"/>
<proteinExistence type="predicted"/>
<feature type="transmembrane region" description="Helical" evidence="5">
    <location>
        <begin position="293"/>
        <end position="316"/>
    </location>
</feature>
<keyword evidence="2 5" id="KW-0812">Transmembrane</keyword>
<keyword evidence="7" id="KW-1185">Reference proteome</keyword>
<dbReference type="Gene3D" id="1.20.1250.20">
    <property type="entry name" value="MFS general substrate transporter like domains"/>
    <property type="match status" value="1"/>
</dbReference>
<dbReference type="PANTHER" id="PTHR23502">
    <property type="entry name" value="MAJOR FACILITATOR SUPERFAMILY"/>
    <property type="match status" value="1"/>
</dbReference>
<feature type="transmembrane region" description="Helical" evidence="5">
    <location>
        <begin position="190"/>
        <end position="208"/>
    </location>
</feature>
<feature type="transmembrane region" description="Helical" evidence="5">
    <location>
        <begin position="378"/>
        <end position="398"/>
    </location>
</feature>
<evidence type="ECO:0000256" key="5">
    <source>
        <dbReference type="SAM" id="Phobius"/>
    </source>
</evidence>
<dbReference type="AlphaFoldDB" id="A0A9P4WTY1"/>
<dbReference type="Pfam" id="PF07690">
    <property type="entry name" value="MFS_1"/>
    <property type="match status" value="1"/>
</dbReference>
<feature type="transmembrane region" description="Helical" evidence="5">
    <location>
        <begin position="336"/>
        <end position="357"/>
    </location>
</feature>
<evidence type="ECO:0000256" key="3">
    <source>
        <dbReference type="ARBA" id="ARBA00022989"/>
    </source>
</evidence>
<organism evidence="6 7">
    <name type="scientific">Didymella heteroderae</name>
    <dbReference type="NCBI Taxonomy" id="1769908"/>
    <lineage>
        <taxon>Eukaryota</taxon>
        <taxon>Fungi</taxon>
        <taxon>Dikarya</taxon>
        <taxon>Ascomycota</taxon>
        <taxon>Pezizomycotina</taxon>
        <taxon>Dothideomycetes</taxon>
        <taxon>Pleosporomycetidae</taxon>
        <taxon>Pleosporales</taxon>
        <taxon>Pleosporineae</taxon>
        <taxon>Didymellaceae</taxon>
        <taxon>Didymella</taxon>
    </lineage>
</organism>
<dbReference type="SUPFAM" id="SSF103473">
    <property type="entry name" value="MFS general substrate transporter"/>
    <property type="match status" value="1"/>
</dbReference>
<feature type="transmembrane region" description="Helical" evidence="5">
    <location>
        <begin position="404"/>
        <end position="426"/>
    </location>
</feature>
<feature type="transmembrane region" description="Helical" evidence="5">
    <location>
        <begin position="142"/>
        <end position="170"/>
    </location>
</feature>
<reference evidence="6" key="1">
    <citation type="submission" date="2019-04" db="EMBL/GenBank/DDBJ databases">
        <title>Sequencing of skin fungus with MAO and IRED activity.</title>
        <authorList>
            <person name="Marsaioli A.J."/>
            <person name="Bonatto J.M.C."/>
            <person name="Reis Junior O."/>
        </authorList>
    </citation>
    <scope>NUCLEOTIDE SEQUENCE</scope>
    <source>
        <strain evidence="6">28M1</strain>
    </source>
</reference>
<evidence type="ECO:0008006" key="8">
    <source>
        <dbReference type="Google" id="ProtNLM"/>
    </source>
</evidence>
<sequence>MSVRSKRESYNLSGSTFLVTASGMTLKLPIPSKSNLDPLNWGQWKAAGAICAVAWYFVAASTVVQAPSIILLGITRDFGGQDIRPWSIESVVTAPTLLIGIGALLWLPLSLALGRRPAFLIAALMMPLASLGAGFSTSFHSLFACVCLLGLGQGFSVTSSFLMIIDLTYIHQRTRAIAALWALLGGRQFYHYWTIPMGMAFLLAFFLYPETYFKRPTVAFDGMILLQSATEKLTVYKDTDTDSGLYRDLPDLPCDRYSNKSVLCGLQIAVQVSQSPVASWGAMRSCYIQMAHCLVNPLLFWVFIVSAVHWAGILFIGSSYTNVLRSPPYELPSSLIININTASAAGAFLAYPVGGYLTDSVLQRMAQRNRGVREAEHYLIGYIPTAVIGAGGALLYGFAVHYKLHYSLLFISCGLEGFSWITLCITNTLWLTEAFPRWAAPAVAVSGGATYILSFGLGYTLVPWIKAHGFKFVGIELAVLQLVAGLVAVPVAFWGKSARQAINGKWSSERSGALRPL</sequence>
<feature type="transmembrane region" description="Helical" evidence="5">
    <location>
        <begin position="118"/>
        <end position="135"/>
    </location>
</feature>
<dbReference type="GO" id="GO:0022857">
    <property type="term" value="F:transmembrane transporter activity"/>
    <property type="evidence" value="ECO:0007669"/>
    <property type="project" value="InterPro"/>
</dbReference>
<dbReference type="GO" id="GO:0005886">
    <property type="term" value="C:plasma membrane"/>
    <property type="evidence" value="ECO:0007669"/>
    <property type="project" value="TreeGrafter"/>
</dbReference>
<dbReference type="Proteomes" id="UP000758155">
    <property type="component" value="Unassembled WGS sequence"/>
</dbReference>
<evidence type="ECO:0000256" key="1">
    <source>
        <dbReference type="ARBA" id="ARBA00004141"/>
    </source>
</evidence>
<feature type="transmembrane region" description="Helical" evidence="5">
    <location>
        <begin position="473"/>
        <end position="495"/>
    </location>
</feature>
<dbReference type="EMBL" id="SWKV01000018">
    <property type="protein sequence ID" value="KAF3041899.1"/>
    <property type="molecule type" value="Genomic_DNA"/>
</dbReference>
<comment type="subcellular location">
    <subcellularLocation>
        <location evidence="1">Membrane</location>
        <topology evidence="1">Multi-pass membrane protein</topology>
    </subcellularLocation>
</comment>
<dbReference type="PANTHER" id="PTHR23502:SF47">
    <property type="entry name" value="MAJOR FACILITATOR SUPERFAMILY (MFS) PROFILE DOMAIN-CONTAINING PROTEIN-RELATED"/>
    <property type="match status" value="1"/>
</dbReference>
<gene>
    <name evidence="6" type="ORF">E8E12_005810</name>
</gene>
<keyword evidence="4 5" id="KW-0472">Membrane</keyword>
<dbReference type="InterPro" id="IPR036259">
    <property type="entry name" value="MFS_trans_sf"/>
</dbReference>
<protein>
    <recommendedName>
        <fullName evidence="8">MFS general substrate transporter</fullName>
    </recommendedName>
</protein>
<evidence type="ECO:0000256" key="4">
    <source>
        <dbReference type="ARBA" id="ARBA00023136"/>
    </source>
</evidence>
<evidence type="ECO:0000313" key="7">
    <source>
        <dbReference type="Proteomes" id="UP000758155"/>
    </source>
</evidence>
<dbReference type="InterPro" id="IPR011701">
    <property type="entry name" value="MFS"/>
</dbReference>